<dbReference type="Pfam" id="PF01980">
    <property type="entry name" value="TrmO_N"/>
    <property type="match status" value="1"/>
</dbReference>
<dbReference type="CDD" id="cd09281">
    <property type="entry name" value="UPF0066"/>
    <property type="match status" value="1"/>
</dbReference>
<dbReference type="InterPro" id="IPR023370">
    <property type="entry name" value="TrmO-like_N"/>
</dbReference>
<comment type="caution">
    <text evidence="4">The sequence shown here is derived from an EMBL/GenBank/DDBJ whole genome shotgun (WGS) entry which is preliminary data.</text>
</comment>
<reference evidence="4" key="1">
    <citation type="journal article" date="2020" name="ISME J.">
        <title>Gammaproteobacteria mediating utilization of methyl-, sulfur- and petroleum organic compounds in deep ocean hydrothermal plumes.</title>
        <authorList>
            <person name="Zhou Z."/>
            <person name="Liu Y."/>
            <person name="Pan J."/>
            <person name="Cron B.R."/>
            <person name="Toner B.M."/>
            <person name="Anantharaman K."/>
            <person name="Breier J.A."/>
            <person name="Dick G.J."/>
            <person name="Li M."/>
        </authorList>
    </citation>
    <scope>NUCLEOTIDE SEQUENCE</scope>
    <source>
        <strain evidence="4">SZUA-1515</strain>
    </source>
</reference>
<dbReference type="AlphaFoldDB" id="A0A833EBX4"/>
<evidence type="ECO:0000256" key="1">
    <source>
        <dbReference type="ARBA" id="ARBA00022691"/>
    </source>
</evidence>
<evidence type="ECO:0000256" key="2">
    <source>
        <dbReference type="ARBA" id="ARBA00033753"/>
    </source>
</evidence>
<proteinExistence type="inferred from homology"/>
<sequence>MFVKIGEVIHGFSDDYVRENSGRIEGYVRVFDEYAEGLEGIEEYSHLFLLSFLDKISEDKRRILKIKPRRLLRLGYSEEQLPEVGVLSSDSPIRPNPIGLTLVKLINREKTLLHVYGLDLFNKTPIIDIKPFRETYTTSEFKVPNWVMEYDRKQNRL</sequence>
<evidence type="ECO:0000313" key="5">
    <source>
        <dbReference type="Proteomes" id="UP000608579"/>
    </source>
</evidence>
<feature type="domain" description="TsaA-like" evidence="3">
    <location>
        <begin position="2"/>
        <end position="141"/>
    </location>
</feature>
<organism evidence="4 5">
    <name type="scientific">Caldiarchaeum subterraneum</name>
    <dbReference type="NCBI Taxonomy" id="311458"/>
    <lineage>
        <taxon>Archaea</taxon>
        <taxon>Nitrososphaerota</taxon>
        <taxon>Candidatus Caldarchaeales</taxon>
        <taxon>Candidatus Caldarchaeaceae</taxon>
        <taxon>Candidatus Caldarchaeum</taxon>
    </lineage>
</organism>
<dbReference type="InterPro" id="IPR036413">
    <property type="entry name" value="YaeB-like_sf"/>
</dbReference>
<dbReference type="Proteomes" id="UP000608579">
    <property type="component" value="Unassembled WGS sequence"/>
</dbReference>
<dbReference type="PANTHER" id="PTHR12818">
    <property type="entry name" value="TRNA (ADENINE(37)-N6)-METHYLTRANSFERASE"/>
    <property type="match status" value="1"/>
</dbReference>
<dbReference type="GO" id="GO:0032259">
    <property type="term" value="P:methylation"/>
    <property type="evidence" value="ECO:0007669"/>
    <property type="project" value="UniProtKB-KW"/>
</dbReference>
<dbReference type="GO" id="GO:0008168">
    <property type="term" value="F:methyltransferase activity"/>
    <property type="evidence" value="ECO:0007669"/>
    <property type="project" value="UniProtKB-KW"/>
</dbReference>
<dbReference type="EMBL" id="DQVM01000078">
    <property type="protein sequence ID" value="HIQ29719.1"/>
    <property type="molecule type" value="Genomic_DNA"/>
</dbReference>
<dbReference type="PROSITE" id="PS51668">
    <property type="entry name" value="TSAA_2"/>
    <property type="match status" value="1"/>
</dbReference>
<dbReference type="InterPro" id="IPR036414">
    <property type="entry name" value="YaeB_N_sf"/>
</dbReference>
<dbReference type="NCBIfam" id="TIGR00104">
    <property type="entry name" value="tRNA_TsaA"/>
    <property type="match status" value="1"/>
</dbReference>
<evidence type="ECO:0000259" key="3">
    <source>
        <dbReference type="PROSITE" id="PS51668"/>
    </source>
</evidence>
<accession>A0A833EBX4</accession>
<comment type="similarity">
    <text evidence="2">Belongs to the tRNA methyltransferase O family.</text>
</comment>
<dbReference type="InterPro" id="IPR040372">
    <property type="entry name" value="YaeB-like"/>
</dbReference>
<dbReference type="Gene3D" id="2.40.30.70">
    <property type="entry name" value="YaeB-like"/>
    <property type="match status" value="1"/>
</dbReference>
<dbReference type="PANTHER" id="PTHR12818:SF0">
    <property type="entry name" value="TRNA (ADENINE(37)-N6)-METHYLTRANSFERASE"/>
    <property type="match status" value="1"/>
</dbReference>
<protein>
    <submittedName>
        <fullName evidence="4">tRNA (N6-threonylcarbamoyladenosine(37)-N6)-methyltransferase TrmO</fullName>
    </submittedName>
</protein>
<dbReference type="SUPFAM" id="SSF118196">
    <property type="entry name" value="YaeB-like"/>
    <property type="match status" value="1"/>
</dbReference>
<keyword evidence="4" id="KW-0808">Transferase</keyword>
<gene>
    <name evidence="4" type="primary">tsaA</name>
    <name evidence="4" type="ORF">EYH45_04055</name>
</gene>
<keyword evidence="1" id="KW-0949">S-adenosyl-L-methionine</keyword>
<name>A0A833EBX4_CALS0</name>
<evidence type="ECO:0000313" key="4">
    <source>
        <dbReference type="EMBL" id="HIQ29719.1"/>
    </source>
</evidence>
<keyword evidence="4" id="KW-0489">Methyltransferase</keyword>